<protein>
    <recommendedName>
        <fullName evidence="5">DUF1446-domain-containing protein</fullName>
    </recommendedName>
</protein>
<reference evidence="3" key="1">
    <citation type="journal article" date="2021" name="Genome Biol. Evol.">
        <title>The assembled and annotated genome of the fairy-ring fungus Marasmius oreades.</title>
        <authorList>
            <person name="Hiltunen M."/>
            <person name="Ament-Velasquez S.L."/>
            <person name="Johannesson H."/>
        </authorList>
    </citation>
    <scope>NUCLEOTIDE SEQUENCE</scope>
    <source>
        <strain evidence="3">03SP1</strain>
    </source>
</reference>
<dbReference type="AlphaFoldDB" id="A0A9P8ADI3"/>
<dbReference type="KEGG" id="more:E1B28_004951"/>
<dbReference type="RefSeq" id="XP_043014087.1">
    <property type="nucleotide sequence ID" value="XM_043149481.1"/>
</dbReference>
<gene>
    <name evidence="3" type="ORF">E1B28_004951</name>
</gene>
<keyword evidence="4" id="KW-1185">Reference proteome</keyword>
<dbReference type="PANTHER" id="PTHR47585">
    <property type="match status" value="1"/>
</dbReference>
<evidence type="ECO:0000313" key="3">
    <source>
        <dbReference type="EMBL" id="KAG7097617.1"/>
    </source>
</evidence>
<dbReference type="GeneID" id="66074027"/>
<dbReference type="OrthoDB" id="10265871at2759"/>
<dbReference type="EMBL" id="CM032182">
    <property type="protein sequence ID" value="KAG7097617.1"/>
    <property type="molecule type" value="Genomic_DNA"/>
</dbReference>
<sequence>MSRRPIRIGNSSGYAGDGPDQIYRLAVDGPIDAIFADYLAEMNIGWRALEIVDHPELGYETAALTQIQWLTAAEEIAKKGIKVVHDGGALNPFGLYKAVKKYFEEKNLDHVKVAWVEGDNVTEVVKAQMKEDSDTAMFPHLDIKGLDIRSIEGKLLSANAYIGMGGIIAALNEGAQVIICGRCCDASPLMALAAWWHGWNETEYDKLASSLVTGHIVECGPYATGGNFCGFKAIKNLHKVPGFPIAEVYADGTSIITKHEGTYGAVTVDTVTAQLVYEIQGPKYLNPDVVAALEGIKLEQVGKDRVRLSGIRGSPPPPTTKLAIYSLRGYQAELTLFAVGLDIKEKVELQKAQVLGAVDRSKYSTISIHTYGTCPENPESQNDGTVAIRHFIQAPTGEAILEFWKTLYGIIMGGYAGVHACVLEGVFSLPLLLIGTRFCRNMDMRTTQPKPYMEYFPALIPQDLIAVKAHVEGKVIPVSPLSRTEPFYGQESYGPKTVTDLNSFGPTDKVPLGKLVYARSGDKGGNANVGLWVHQDDEFQWLQSFLTIERFQLLLGKDHKPDFRYARFEMPEIRVVHFVVYGILEKGVSSSSVIDGLAKSLGEFVRARVVDVPRRFLGRPGVGEEEVVEARL</sequence>
<dbReference type="Proteomes" id="UP001049176">
    <property type="component" value="Chromosome 2"/>
</dbReference>
<dbReference type="InterPro" id="IPR010839">
    <property type="entry name" value="AtuA_N"/>
</dbReference>
<feature type="domain" description="AtuA-like ferredoxin-fold" evidence="2">
    <location>
        <begin position="510"/>
        <end position="606"/>
    </location>
</feature>
<feature type="domain" description="Acyclic terpene utilisation N-terminal" evidence="1">
    <location>
        <begin position="6"/>
        <end position="470"/>
    </location>
</feature>
<accession>A0A9P8ADI3</accession>
<dbReference type="Pfam" id="PF23544">
    <property type="entry name" value="AtuA_ferredoxin"/>
    <property type="match status" value="1"/>
</dbReference>
<evidence type="ECO:0000259" key="1">
    <source>
        <dbReference type="Pfam" id="PF07287"/>
    </source>
</evidence>
<organism evidence="3 4">
    <name type="scientific">Marasmius oreades</name>
    <name type="common">fairy-ring Marasmius</name>
    <dbReference type="NCBI Taxonomy" id="181124"/>
    <lineage>
        <taxon>Eukaryota</taxon>
        <taxon>Fungi</taxon>
        <taxon>Dikarya</taxon>
        <taxon>Basidiomycota</taxon>
        <taxon>Agaricomycotina</taxon>
        <taxon>Agaricomycetes</taxon>
        <taxon>Agaricomycetidae</taxon>
        <taxon>Agaricales</taxon>
        <taxon>Marasmiineae</taxon>
        <taxon>Marasmiaceae</taxon>
        <taxon>Marasmius</taxon>
    </lineage>
</organism>
<name>A0A9P8ADI3_9AGAR</name>
<comment type="caution">
    <text evidence="3">The sequence shown here is derived from an EMBL/GenBank/DDBJ whole genome shotgun (WGS) entry which is preliminary data.</text>
</comment>
<evidence type="ECO:0000313" key="4">
    <source>
        <dbReference type="Proteomes" id="UP001049176"/>
    </source>
</evidence>
<proteinExistence type="predicted"/>
<dbReference type="InterPro" id="IPR056362">
    <property type="entry name" value="AtuA-like_ferredoxin_dom"/>
</dbReference>
<evidence type="ECO:0000259" key="2">
    <source>
        <dbReference type="Pfam" id="PF23544"/>
    </source>
</evidence>
<dbReference type="PANTHER" id="PTHR47585:SF1">
    <property type="entry name" value="DUF1446 DOMAIN-CONTAINING PROTEIN"/>
    <property type="match status" value="1"/>
</dbReference>
<evidence type="ECO:0008006" key="5">
    <source>
        <dbReference type="Google" id="ProtNLM"/>
    </source>
</evidence>
<dbReference type="Pfam" id="PF07287">
    <property type="entry name" value="AtuA"/>
    <property type="match status" value="1"/>
</dbReference>